<keyword evidence="2" id="KW-1185">Reference proteome</keyword>
<gene>
    <name evidence="1" type="ORF">SAMN05661091_2964</name>
</gene>
<protein>
    <submittedName>
        <fullName evidence="1">Uncharacterized protein</fullName>
    </submittedName>
</protein>
<sequence>MSYENQITEMEIRVAAIGGRALTNEEINIIGWLENAKQDTEVIEAAIISIFS</sequence>
<dbReference type="Proteomes" id="UP000192940">
    <property type="component" value="Chromosome I"/>
</dbReference>
<accession>A0A1X7HF19</accession>
<evidence type="ECO:0000313" key="2">
    <source>
        <dbReference type="Proteomes" id="UP000192940"/>
    </source>
</evidence>
<dbReference type="AlphaFoldDB" id="A0A1X7HF19"/>
<dbReference type="STRING" id="1313296.SAMN05661091_2964"/>
<organism evidence="1 2">
    <name type="scientific">Paenibacillus uliginis N3/975</name>
    <dbReference type="NCBI Taxonomy" id="1313296"/>
    <lineage>
        <taxon>Bacteria</taxon>
        <taxon>Bacillati</taxon>
        <taxon>Bacillota</taxon>
        <taxon>Bacilli</taxon>
        <taxon>Bacillales</taxon>
        <taxon>Paenibacillaceae</taxon>
        <taxon>Paenibacillus</taxon>
    </lineage>
</organism>
<dbReference type="EMBL" id="LT840184">
    <property type="protein sequence ID" value="SMF85331.1"/>
    <property type="molecule type" value="Genomic_DNA"/>
</dbReference>
<proteinExistence type="predicted"/>
<dbReference type="RefSeq" id="WP_208919882.1">
    <property type="nucleotide sequence ID" value="NZ_LT840184.1"/>
</dbReference>
<reference evidence="1 2" key="1">
    <citation type="submission" date="2017-04" db="EMBL/GenBank/DDBJ databases">
        <authorList>
            <person name="Afonso C.L."/>
            <person name="Miller P.J."/>
            <person name="Scott M.A."/>
            <person name="Spackman E."/>
            <person name="Goraichik I."/>
            <person name="Dimitrov K.M."/>
            <person name="Suarez D.L."/>
            <person name="Swayne D.E."/>
        </authorList>
    </citation>
    <scope>NUCLEOTIDE SEQUENCE [LARGE SCALE GENOMIC DNA]</scope>
    <source>
        <strain evidence="1 2">N3/975</strain>
    </source>
</reference>
<evidence type="ECO:0000313" key="1">
    <source>
        <dbReference type="EMBL" id="SMF85331.1"/>
    </source>
</evidence>
<name>A0A1X7HF19_9BACL</name>